<dbReference type="EMBL" id="JACPSX010000245">
    <property type="protein sequence ID" value="MBI3015892.1"/>
    <property type="molecule type" value="Genomic_DNA"/>
</dbReference>
<proteinExistence type="predicted"/>
<dbReference type="Proteomes" id="UP000741360">
    <property type="component" value="Unassembled WGS sequence"/>
</dbReference>
<reference evidence="1" key="1">
    <citation type="submission" date="2020-07" db="EMBL/GenBank/DDBJ databases">
        <title>Huge and variable diversity of episymbiotic CPR bacteria and DPANN archaea in groundwater ecosystems.</title>
        <authorList>
            <person name="He C.Y."/>
            <person name="Keren R."/>
            <person name="Whittaker M."/>
            <person name="Farag I.F."/>
            <person name="Doudna J."/>
            <person name="Cate J.H.D."/>
            <person name="Banfield J.F."/>
        </authorList>
    </citation>
    <scope>NUCLEOTIDE SEQUENCE</scope>
    <source>
        <strain evidence="1">NC_groundwater_717_Ag_S-0.2um_59_8</strain>
    </source>
</reference>
<name>A0A932M1J0_UNCTE</name>
<comment type="caution">
    <text evidence="1">The sequence shown here is derived from an EMBL/GenBank/DDBJ whole genome shotgun (WGS) entry which is preliminary data.</text>
</comment>
<sequence>MEKRSGKVKETPAEYYDRSGVLSELDESPVEFALEEELRKEILSGRRTRRLQNISIKLDPAQIQALRKIATMKSIPYQTLIRQWLAEGIKKELFPSATGDIRGRVVKVGEKG</sequence>
<organism evidence="1 2">
    <name type="scientific">Tectimicrobiota bacterium</name>
    <dbReference type="NCBI Taxonomy" id="2528274"/>
    <lineage>
        <taxon>Bacteria</taxon>
        <taxon>Pseudomonadati</taxon>
        <taxon>Nitrospinota/Tectimicrobiota group</taxon>
        <taxon>Candidatus Tectimicrobiota</taxon>
    </lineage>
</organism>
<accession>A0A932M1J0</accession>
<gene>
    <name evidence="1" type="ORF">HYY65_12745</name>
</gene>
<protein>
    <submittedName>
        <fullName evidence="1">Uncharacterized protein</fullName>
    </submittedName>
</protein>
<dbReference type="AlphaFoldDB" id="A0A932M1J0"/>
<evidence type="ECO:0000313" key="1">
    <source>
        <dbReference type="EMBL" id="MBI3015892.1"/>
    </source>
</evidence>
<evidence type="ECO:0000313" key="2">
    <source>
        <dbReference type="Proteomes" id="UP000741360"/>
    </source>
</evidence>